<keyword evidence="2" id="KW-1185">Reference proteome</keyword>
<name>A0ACB7Y4N4_9ERIC</name>
<sequence length="164" mass="18702">MLILTWNCQGIGRTLKSQALGELLRKNHPSIVFLMESKNNKAKMEAICCKLRFDYGSYVELEGLLGGLVLWWNKEVNLVVEVAKRNFMHVAVTECSKPARWEATFVYGCPSRAGRGKVWDEIKSLAQDVRLPRLCMGDFNQILSVGINMEVMLPHRNLCWPSMN</sequence>
<gene>
    <name evidence="1" type="ORF">Vadar_003413</name>
</gene>
<reference evidence="1 2" key="1">
    <citation type="journal article" date="2021" name="Hortic Res">
        <title>High-quality reference genome and annotation aids understanding of berry development for evergreen blueberry (Vaccinium darrowii).</title>
        <authorList>
            <person name="Yu J."/>
            <person name="Hulse-Kemp A.M."/>
            <person name="Babiker E."/>
            <person name="Staton M."/>
        </authorList>
    </citation>
    <scope>NUCLEOTIDE SEQUENCE [LARGE SCALE GENOMIC DNA]</scope>
    <source>
        <strain evidence="2">cv. NJ 8807/NJ 8810</strain>
        <tissue evidence="1">Young leaf</tissue>
    </source>
</reference>
<organism evidence="1 2">
    <name type="scientific">Vaccinium darrowii</name>
    <dbReference type="NCBI Taxonomy" id="229202"/>
    <lineage>
        <taxon>Eukaryota</taxon>
        <taxon>Viridiplantae</taxon>
        <taxon>Streptophyta</taxon>
        <taxon>Embryophyta</taxon>
        <taxon>Tracheophyta</taxon>
        <taxon>Spermatophyta</taxon>
        <taxon>Magnoliopsida</taxon>
        <taxon>eudicotyledons</taxon>
        <taxon>Gunneridae</taxon>
        <taxon>Pentapetalae</taxon>
        <taxon>asterids</taxon>
        <taxon>Ericales</taxon>
        <taxon>Ericaceae</taxon>
        <taxon>Vaccinioideae</taxon>
        <taxon>Vaccinieae</taxon>
        <taxon>Vaccinium</taxon>
    </lineage>
</organism>
<protein>
    <submittedName>
        <fullName evidence="1">Uncharacterized protein</fullName>
    </submittedName>
</protein>
<evidence type="ECO:0000313" key="1">
    <source>
        <dbReference type="EMBL" id="KAH7848492.1"/>
    </source>
</evidence>
<accession>A0ACB7Y4N4</accession>
<dbReference type="Proteomes" id="UP000828048">
    <property type="component" value="Chromosome 7"/>
</dbReference>
<comment type="caution">
    <text evidence="1">The sequence shown here is derived from an EMBL/GenBank/DDBJ whole genome shotgun (WGS) entry which is preliminary data.</text>
</comment>
<proteinExistence type="predicted"/>
<evidence type="ECO:0000313" key="2">
    <source>
        <dbReference type="Proteomes" id="UP000828048"/>
    </source>
</evidence>
<dbReference type="EMBL" id="CM037157">
    <property type="protein sequence ID" value="KAH7848492.1"/>
    <property type="molecule type" value="Genomic_DNA"/>
</dbReference>